<dbReference type="SMART" id="SM00631">
    <property type="entry name" value="Zn_pept"/>
    <property type="match status" value="1"/>
</dbReference>
<keyword evidence="5" id="KW-1185">Reference proteome</keyword>
<dbReference type="SUPFAM" id="SSF53187">
    <property type="entry name" value="Zn-dependent exopeptidases"/>
    <property type="match status" value="1"/>
</dbReference>
<evidence type="ECO:0000313" key="5">
    <source>
        <dbReference type="Proteomes" id="UP000199440"/>
    </source>
</evidence>
<organism evidence="4 5">
    <name type="scientific">Kriegella aquimaris</name>
    <dbReference type="NCBI Taxonomy" id="192904"/>
    <lineage>
        <taxon>Bacteria</taxon>
        <taxon>Pseudomonadati</taxon>
        <taxon>Bacteroidota</taxon>
        <taxon>Flavobacteriia</taxon>
        <taxon>Flavobacteriales</taxon>
        <taxon>Flavobacteriaceae</taxon>
        <taxon>Kriegella</taxon>
    </lineage>
</organism>
<comment type="similarity">
    <text evidence="1">Belongs to the peptidase M14 family.</text>
</comment>
<keyword evidence="4" id="KW-0645">Protease</keyword>
<dbReference type="Pfam" id="PF00246">
    <property type="entry name" value="Peptidase_M14"/>
    <property type="match status" value="1"/>
</dbReference>
<evidence type="ECO:0000259" key="3">
    <source>
        <dbReference type="PROSITE" id="PS52035"/>
    </source>
</evidence>
<evidence type="ECO:0000256" key="1">
    <source>
        <dbReference type="PROSITE-ProRule" id="PRU01379"/>
    </source>
</evidence>
<dbReference type="OrthoDB" id="1119199at2"/>
<reference evidence="4 5" key="1">
    <citation type="submission" date="2016-10" db="EMBL/GenBank/DDBJ databases">
        <authorList>
            <person name="de Groot N.N."/>
        </authorList>
    </citation>
    <scope>NUCLEOTIDE SEQUENCE [LARGE SCALE GENOMIC DNA]</scope>
    <source>
        <strain evidence="4 5">DSM 19886</strain>
    </source>
</reference>
<dbReference type="GO" id="GO:0008270">
    <property type="term" value="F:zinc ion binding"/>
    <property type="evidence" value="ECO:0007669"/>
    <property type="project" value="InterPro"/>
</dbReference>
<feature type="domain" description="Peptidase M14" evidence="3">
    <location>
        <begin position="36"/>
        <end position="297"/>
    </location>
</feature>
<dbReference type="PROSITE" id="PS52035">
    <property type="entry name" value="PEPTIDASE_M14"/>
    <property type="match status" value="1"/>
</dbReference>
<dbReference type="InterPro" id="IPR000834">
    <property type="entry name" value="Peptidase_M14"/>
</dbReference>
<dbReference type="GO" id="GO:0006508">
    <property type="term" value="P:proteolysis"/>
    <property type="evidence" value="ECO:0007669"/>
    <property type="project" value="InterPro"/>
</dbReference>
<feature type="active site" description="Proton donor/acceptor" evidence="1">
    <location>
        <position position="250"/>
    </location>
</feature>
<name>A0A1G9IST1_9FLAO</name>
<keyword evidence="4" id="KW-0378">Hydrolase</keyword>
<gene>
    <name evidence="4" type="ORF">SAMN04488514_101260</name>
</gene>
<feature type="chain" id="PRO_5011736016" evidence="2">
    <location>
        <begin position="20"/>
        <end position="491"/>
    </location>
</feature>
<feature type="signal peptide" evidence="2">
    <location>
        <begin position="1"/>
        <end position="19"/>
    </location>
</feature>
<dbReference type="GO" id="GO:0004181">
    <property type="term" value="F:metallocarboxypeptidase activity"/>
    <property type="evidence" value="ECO:0007669"/>
    <property type="project" value="InterPro"/>
</dbReference>
<proteinExistence type="inferred from homology"/>
<keyword evidence="4" id="KW-0121">Carboxypeptidase</keyword>
<evidence type="ECO:0000313" key="4">
    <source>
        <dbReference type="EMBL" id="SDL28152.1"/>
    </source>
</evidence>
<dbReference type="Proteomes" id="UP000199440">
    <property type="component" value="Unassembled WGS sequence"/>
</dbReference>
<protein>
    <submittedName>
        <fullName evidence="4">Zinc carboxypeptidase</fullName>
    </submittedName>
</protein>
<accession>A0A1G9IST1</accession>
<dbReference type="RefSeq" id="WP_089884495.1">
    <property type="nucleotide sequence ID" value="NZ_FNGV01000001.1"/>
</dbReference>
<dbReference type="CDD" id="cd06239">
    <property type="entry name" value="M14-like"/>
    <property type="match status" value="1"/>
</dbReference>
<dbReference type="EMBL" id="FNGV01000001">
    <property type="protein sequence ID" value="SDL28152.1"/>
    <property type="molecule type" value="Genomic_DNA"/>
</dbReference>
<keyword evidence="2" id="KW-0732">Signal</keyword>
<dbReference type="AlphaFoldDB" id="A0A1G9IST1"/>
<evidence type="ECO:0000256" key="2">
    <source>
        <dbReference type="SAM" id="SignalP"/>
    </source>
</evidence>
<dbReference type="STRING" id="192904.SAMN04488514_101260"/>
<sequence length="491" mass="56518">MIKKIAVLFFTFLSSIAFCQQSDITTSLYETYEQFKETTLDRRRIKHNELQPLISKYRSNPDFTIKKVGESIEGRDLSLISIGSGEIDVFLWSQMHGDEPTATQAIFDILNFLERDHLKKEKAAILANLKLHFLPMLNPDGAEVFQRRNTLGIDINRDALRLQSPEGRTLKRVRDSLDADFGFNLHDQSTYYNAERTEKPATISYLAPAYNYEKDINEVRSNAMKVIIFMNNIIQKYAPSQVGRYNDDFEPRAFGDNIQKWGTSAILIESGGYQNDIEKQEIRKLNYVSILSAIYTIAKGNYKGLALEDYEKIPENDRKLFDLKIANVTYPLLGKDYILDVGINRLEVDLEDHTDFWYSSRILDQGDLSTYYGYETLDASGFKIIPGKVYPEVITNLKGLDFRSLLKLGYAYIRVKGISNKELYSPVPIHMIGMKYEVPDLQIKVGENPTFFLEKNGKPYYAVINGFLFDLNDDDKKMIFNSAFKNAMIFR</sequence>
<dbReference type="Gene3D" id="3.40.630.10">
    <property type="entry name" value="Zn peptidases"/>
    <property type="match status" value="1"/>
</dbReference>